<organism evidence="1 2">
    <name type="scientific">Rhizobium laguerreae</name>
    <dbReference type="NCBI Taxonomy" id="1076926"/>
    <lineage>
        <taxon>Bacteria</taxon>
        <taxon>Pseudomonadati</taxon>
        <taxon>Pseudomonadota</taxon>
        <taxon>Alphaproteobacteria</taxon>
        <taxon>Hyphomicrobiales</taxon>
        <taxon>Rhizobiaceae</taxon>
        <taxon>Rhizobium/Agrobacterium group</taxon>
        <taxon>Rhizobium</taxon>
    </lineage>
</organism>
<evidence type="ECO:0000313" key="2">
    <source>
        <dbReference type="Proteomes" id="UP000530654"/>
    </source>
</evidence>
<dbReference type="Proteomes" id="UP000530654">
    <property type="component" value="Unassembled WGS sequence"/>
</dbReference>
<evidence type="ECO:0008006" key="3">
    <source>
        <dbReference type="Google" id="ProtNLM"/>
    </source>
</evidence>
<evidence type="ECO:0000313" key="1">
    <source>
        <dbReference type="EMBL" id="NNH61686.1"/>
    </source>
</evidence>
<dbReference type="InterPro" id="IPR009241">
    <property type="entry name" value="HigB-like"/>
</dbReference>
<reference evidence="1 2" key="1">
    <citation type="submission" date="2020-04" db="EMBL/GenBank/DDBJ databases">
        <title>Rhizobium bacterial biofertilizers improve the content of phenolic compounds of Lactuca sativa L. under non-saline and saline-stress conditions.</title>
        <authorList>
            <person name="Ayuso-Calles M."/>
            <person name="Garcia-Estevez I."/>
            <person name="Jimenez-Gomez A."/>
            <person name="Flores-Felix J.D."/>
            <person name="Escribano-Bailon M."/>
            <person name="Rivas R."/>
        </authorList>
    </citation>
    <scope>NUCLEOTIDE SEQUENCE [LARGE SCALE GENOMIC DNA]</scope>
    <source>
        <strain evidence="1 2">GPTR02</strain>
    </source>
</reference>
<dbReference type="AlphaFoldDB" id="A0A7Y2W321"/>
<comment type="caution">
    <text evidence="1">The sequence shown here is derived from an EMBL/GenBank/DDBJ whole genome shotgun (WGS) entry which is preliminary data.</text>
</comment>
<accession>A0A7Y2W321</accession>
<protein>
    <recommendedName>
        <fullName evidence="3">Addiction module toxin RelE</fullName>
    </recommendedName>
</protein>
<dbReference type="Pfam" id="PF05973">
    <property type="entry name" value="Gp49"/>
    <property type="match status" value="1"/>
</dbReference>
<proteinExistence type="predicted"/>
<dbReference type="EMBL" id="JABEQY010000001">
    <property type="protein sequence ID" value="NNH61686.1"/>
    <property type="molecule type" value="Genomic_DNA"/>
</dbReference>
<name>A0A7Y2W321_9HYPH</name>
<sequence>MVKQTHFVGSSQDDIREFPEPVRREIGFAIFAAQGGGKAINVTPLVGFGGAGVLEIISNHDDGTYRAVYTVRFERAIYVLHAFKKKSVRRIKTPLKELNLVRERLKQAQAAYESEQASKKRRKNGRKTV</sequence>
<gene>
    <name evidence="1" type="ORF">HLI17_00010</name>
</gene>